<accession>A0A5J4WGQ5</accession>
<gene>
    <name evidence="2" type="ORF">EZS28_010608</name>
</gene>
<dbReference type="Gene3D" id="1.10.287.830">
    <property type="entry name" value="putative peptidase helix hairpin domain like"/>
    <property type="match status" value="1"/>
</dbReference>
<dbReference type="InterPro" id="IPR013647">
    <property type="entry name" value="OligopepF_N_dom"/>
</dbReference>
<comment type="caution">
    <text evidence="2">The sequence shown here is derived from an EMBL/GenBank/DDBJ whole genome shotgun (WGS) entry which is preliminary data.</text>
</comment>
<proteinExistence type="predicted"/>
<sequence length="224" mass="25934">MSSGKIPLRSQIPAKYKWNNLAVYPSDEAWNEDYKSIDEMIVPLTKLKGKLNEGADIVVEAFKEKLEKLEVYAKVNHFIDKTDSVHLAIYDRIYIKFTEVASQTSWIRPELLSLPDDKLKEYRKFEGMQFWLRTYDEIIRYKTHTLSKEEEEILSLAGSALQTSADTYLLLTDADLKYGNVKDDEGNEVELSNGNYIKFLHSLNRDVRKGAWMAVYNAHIALKN</sequence>
<dbReference type="Proteomes" id="UP000324800">
    <property type="component" value="Unassembled WGS sequence"/>
</dbReference>
<evidence type="ECO:0000259" key="1">
    <source>
        <dbReference type="Pfam" id="PF08439"/>
    </source>
</evidence>
<evidence type="ECO:0000313" key="3">
    <source>
        <dbReference type="Proteomes" id="UP000324800"/>
    </source>
</evidence>
<dbReference type="Pfam" id="PF08439">
    <property type="entry name" value="Peptidase_M3_N"/>
    <property type="match status" value="1"/>
</dbReference>
<protein>
    <submittedName>
        <fullName evidence="2">Putative oligoendopeptidase F</fullName>
    </submittedName>
</protein>
<dbReference type="AlphaFoldDB" id="A0A5J4WGQ5"/>
<reference evidence="2 3" key="1">
    <citation type="submission" date="2019-03" db="EMBL/GenBank/DDBJ databases">
        <title>Single cell metagenomics reveals metabolic interactions within the superorganism composed of flagellate Streblomastix strix and complex community of Bacteroidetes bacteria on its surface.</title>
        <authorList>
            <person name="Treitli S.C."/>
            <person name="Kolisko M."/>
            <person name="Husnik F."/>
            <person name="Keeling P."/>
            <person name="Hampl V."/>
        </authorList>
    </citation>
    <scope>NUCLEOTIDE SEQUENCE [LARGE SCALE GENOMIC DNA]</scope>
    <source>
        <strain evidence="2">ST1C</strain>
    </source>
</reference>
<dbReference type="EMBL" id="SNRW01002115">
    <property type="protein sequence ID" value="KAA6393863.1"/>
    <property type="molecule type" value="Genomic_DNA"/>
</dbReference>
<organism evidence="2 3">
    <name type="scientific">Streblomastix strix</name>
    <dbReference type="NCBI Taxonomy" id="222440"/>
    <lineage>
        <taxon>Eukaryota</taxon>
        <taxon>Metamonada</taxon>
        <taxon>Preaxostyla</taxon>
        <taxon>Oxymonadida</taxon>
        <taxon>Streblomastigidae</taxon>
        <taxon>Streblomastix</taxon>
    </lineage>
</organism>
<name>A0A5J4WGQ5_9EUKA</name>
<evidence type="ECO:0000313" key="2">
    <source>
        <dbReference type="EMBL" id="KAA6393863.1"/>
    </source>
</evidence>
<dbReference type="Gene3D" id="1.20.140.70">
    <property type="entry name" value="Oligopeptidase f, N-terminal domain"/>
    <property type="match status" value="1"/>
</dbReference>
<feature type="domain" description="Oligopeptidase F N-terminal" evidence="1">
    <location>
        <begin position="110"/>
        <end position="178"/>
    </location>
</feature>
<feature type="non-terminal residue" evidence="2">
    <location>
        <position position="224"/>
    </location>
</feature>
<dbReference type="SUPFAM" id="SSF55486">
    <property type="entry name" value="Metalloproteases ('zincins'), catalytic domain"/>
    <property type="match status" value="1"/>
</dbReference>